<dbReference type="Proteomes" id="UP000238081">
    <property type="component" value="Unassembled WGS sequence"/>
</dbReference>
<dbReference type="RefSeq" id="WP_024039546.1">
    <property type="nucleotide sequence ID" value="NZ_BKBC01000021.1"/>
</dbReference>
<evidence type="ECO:0000313" key="6">
    <source>
        <dbReference type="Proteomes" id="UP000474042"/>
    </source>
</evidence>
<dbReference type="Pfam" id="PF13263">
    <property type="entry name" value="PHP_C"/>
    <property type="match status" value="1"/>
</dbReference>
<comment type="caution">
    <text evidence="3">The sequence shown here is derived from an EMBL/GenBank/DDBJ whole genome shotgun (WGS) entry which is preliminary data.</text>
</comment>
<reference evidence="2 6" key="3">
    <citation type="submission" date="2020-01" db="EMBL/GenBank/DDBJ databases">
        <title>Genome sequence of a 1,3-propanediol producer, Clostridium butyricum S3.</title>
        <authorList>
            <person name="Zhou J."/>
        </authorList>
    </citation>
    <scope>NUCLEOTIDE SEQUENCE [LARGE SCALE GENOMIC DNA]</scope>
    <source>
        <strain evidence="2 6">S3</strain>
    </source>
</reference>
<protein>
    <submittedName>
        <fullName evidence="3">Histidinol-phosphatase</fullName>
    </submittedName>
</protein>
<proteinExistence type="predicted"/>
<accession>A0A2S7FFW1</accession>
<dbReference type="EMBL" id="LRDH01000001">
    <property type="protein sequence ID" value="PPV18036.1"/>
    <property type="molecule type" value="Genomic_DNA"/>
</dbReference>
<organism evidence="3 4">
    <name type="scientific">Clostridium butyricum</name>
    <dbReference type="NCBI Taxonomy" id="1492"/>
    <lineage>
        <taxon>Bacteria</taxon>
        <taxon>Bacillati</taxon>
        <taxon>Bacillota</taxon>
        <taxon>Clostridia</taxon>
        <taxon>Eubacteriales</taxon>
        <taxon>Clostridiaceae</taxon>
        <taxon>Clostridium</taxon>
    </lineage>
</organism>
<evidence type="ECO:0000313" key="3">
    <source>
        <dbReference type="EMBL" id="PPV18036.1"/>
    </source>
</evidence>
<dbReference type="Gene3D" id="3.20.20.140">
    <property type="entry name" value="Metal-dependent hydrolases"/>
    <property type="match status" value="1"/>
</dbReference>
<dbReference type="EMBL" id="WOFV02000022">
    <property type="protein sequence ID" value="NAS17941.1"/>
    <property type="molecule type" value="Genomic_DNA"/>
</dbReference>
<name>A0A2S7FFW1_CLOBU</name>
<evidence type="ECO:0000313" key="1">
    <source>
        <dbReference type="EMBL" id="GEQ21302.1"/>
    </source>
</evidence>
<evidence type="ECO:0000313" key="2">
    <source>
        <dbReference type="EMBL" id="NAS17941.1"/>
    </source>
</evidence>
<dbReference type="EMBL" id="BKBC01000021">
    <property type="protein sequence ID" value="GEQ21302.1"/>
    <property type="molecule type" value="Genomic_DNA"/>
</dbReference>
<dbReference type="Proteomes" id="UP000474042">
    <property type="component" value="Unassembled WGS sequence"/>
</dbReference>
<dbReference type="InterPro" id="IPR016195">
    <property type="entry name" value="Pol/histidinol_Pase-like"/>
</dbReference>
<dbReference type="Proteomes" id="UP000321089">
    <property type="component" value="Unassembled WGS sequence"/>
</dbReference>
<sequence length="255" mass="29799">MNMDFHVHGILSKKLNFDEELFIQGINFAKNSGLHGLVLCEHFNAIDIDSSFSFLEDNFIYENDRYDVNGFYVYLGMEVDIRYGGHVIVCGQRQEVYRIKENLKNCRKKADFIHFEDLLDMAEESECLTIGSHPYRENHKLYLQSEKNLKRLDALDLNSKDIYKRGLRTVEKEVAELSKNINVPYITGSDSHYPIMLGCVRTCFDDEVRNISQLKEAIKNEEYTREISEDLNLKVYTAKAAKNYIKKKIKENKLK</sequence>
<evidence type="ECO:0000313" key="5">
    <source>
        <dbReference type="Proteomes" id="UP000321089"/>
    </source>
</evidence>
<dbReference type="SUPFAM" id="SSF89550">
    <property type="entry name" value="PHP domain-like"/>
    <property type="match status" value="1"/>
</dbReference>
<reference evidence="3 4" key="1">
    <citation type="submission" date="2016-01" db="EMBL/GenBank/DDBJ databases">
        <title>Characterization of the Clostridium difficile lineages that are prevalent in Hong Kong and China.</title>
        <authorList>
            <person name="Kwok J.S.-L."/>
            <person name="Lam W.-Y."/>
            <person name="Ip M."/>
            <person name="Chan T.-F."/>
            <person name="Hawkey P.M."/>
            <person name="Tsui S.K.-W."/>
        </authorList>
    </citation>
    <scope>NUCLEOTIDE SEQUENCE [LARGE SCALE GENOMIC DNA]</scope>
    <source>
        <strain evidence="3 4">300064</strain>
    </source>
</reference>
<evidence type="ECO:0000313" key="4">
    <source>
        <dbReference type="Proteomes" id="UP000238081"/>
    </source>
</evidence>
<dbReference type="AlphaFoldDB" id="A0A2S7FFW1"/>
<reference evidence="1 5" key="2">
    <citation type="submission" date="2019-07" db="EMBL/GenBank/DDBJ databases">
        <title>Whole genome shotgun sequence of Clostridium butyricum NBRC 3858.</title>
        <authorList>
            <person name="Hosoyama A."/>
            <person name="Uohara A."/>
            <person name="Ohji S."/>
            <person name="Ichikawa N."/>
        </authorList>
    </citation>
    <scope>NUCLEOTIDE SEQUENCE [LARGE SCALE GENOMIC DNA]</scope>
    <source>
        <strain evidence="1 5">NBRC 3858</strain>
    </source>
</reference>
<gene>
    <name evidence="3" type="ORF">AWN73_01110</name>
    <name evidence="1" type="ORF">CBU02nite_18080</name>
    <name evidence="2" type="ORF">GND98_008635</name>
</gene>